<protein>
    <submittedName>
        <fullName evidence="6">Uncharacterized protein with HEPN domain</fullName>
    </submittedName>
</protein>
<evidence type="ECO:0000256" key="4">
    <source>
        <dbReference type="ARBA" id="ARBA00022741"/>
    </source>
</evidence>
<reference evidence="6 7" key="1">
    <citation type="submission" date="2020-08" db="EMBL/GenBank/DDBJ databases">
        <title>Genomic Encyclopedia of Type Strains, Phase IV (KMG-IV): sequencing the most valuable type-strain genomes for metagenomic binning, comparative biology and taxonomic classification.</title>
        <authorList>
            <person name="Goeker M."/>
        </authorList>
    </citation>
    <scope>NUCLEOTIDE SEQUENCE [LARGE SCALE GENOMIC DNA]</scope>
    <source>
        <strain evidence="6 7">DSM 100211</strain>
    </source>
</reference>
<accession>A0A7W6GL86</accession>
<evidence type="ECO:0000256" key="5">
    <source>
        <dbReference type="ARBA" id="ARBA00022801"/>
    </source>
</evidence>
<dbReference type="PANTHER" id="PTHR34139">
    <property type="entry name" value="UPF0331 PROTEIN MJ0127"/>
    <property type="match status" value="1"/>
</dbReference>
<comment type="caution">
    <text evidence="6">The sequence shown here is derived from an EMBL/GenBank/DDBJ whole genome shotgun (WGS) entry which is preliminary data.</text>
</comment>
<keyword evidence="3" id="KW-0540">Nuclease</keyword>
<keyword evidence="7" id="KW-1185">Reference proteome</keyword>
<dbReference type="GO" id="GO:0000166">
    <property type="term" value="F:nucleotide binding"/>
    <property type="evidence" value="ECO:0007669"/>
    <property type="project" value="UniProtKB-KW"/>
</dbReference>
<evidence type="ECO:0000313" key="7">
    <source>
        <dbReference type="Proteomes" id="UP000574761"/>
    </source>
</evidence>
<dbReference type="Proteomes" id="UP000574761">
    <property type="component" value="Unassembled WGS sequence"/>
</dbReference>
<evidence type="ECO:0000256" key="3">
    <source>
        <dbReference type="ARBA" id="ARBA00022722"/>
    </source>
</evidence>
<evidence type="ECO:0000313" key="6">
    <source>
        <dbReference type="EMBL" id="MBB3978993.1"/>
    </source>
</evidence>
<gene>
    <name evidence="6" type="ORF">GGQ64_004229</name>
</gene>
<sequence length="72" mass="8505">MLDAIEQIERMLAEKTLEDLNGDRYLRAAYERFLEILSEASRHVPPDLKDAFPDIPWRRIADIGNHLRHAYQ</sequence>
<dbReference type="PANTHER" id="PTHR34139:SF1">
    <property type="entry name" value="RNASE MJ1380-RELATED"/>
    <property type="match status" value="1"/>
</dbReference>
<name>A0A7W6GL86_9HYPH</name>
<dbReference type="GO" id="GO:0110001">
    <property type="term" value="C:toxin-antitoxin complex"/>
    <property type="evidence" value="ECO:0007669"/>
    <property type="project" value="InterPro"/>
</dbReference>
<dbReference type="GO" id="GO:0016787">
    <property type="term" value="F:hydrolase activity"/>
    <property type="evidence" value="ECO:0007669"/>
    <property type="project" value="UniProtKB-KW"/>
</dbReference>
<dbReference type="GO" id="GO:0004540">
    <property type="term" value="F:RNA nuclease activity"/>
    <property type="evidence" value="ECO:0007669"/>
    <property type="project" value="InterPro"/>
</dbReference>
<evidence type="ECO:0000256" key="2">
    <source>
        <dbReference type="ARBA" id="ARBA00022649"/>
    </source>
</evidence>
<organism evidence="6 7">
    <name type="scientific">Mycoplana azooxidifex</name>
    <dbReference type="NCBI Taxonomy" id="1636188"/>
    <lineage>
        <taxon>Bacteria</taxon>
        <taxon>Pseudomonadati</taxon>
        <taxon>Pseudomonadota</taxon>
        <taxon>Alphaproteobacteria</taxon>
        <taxon>Hyphomicrobiales</taxon>
        <taxon>Rhizobiaceae</taxon>
        <taxon>Mycoplana</taxon>
    </lineage>
</organism>
<keyword evidence="2" id="KW-1277">Toxin-antitoxin system</keyword>
<dbReference type="EMBL" id="JACIEE010000009">
    <property type="protein sequence ID" value="MBB3978993.1"/>
    <property type="molecule type" value="Genomic_DNA"/>
</dbReference>
<dbReference type="InterPro" id="IPR051813">
    <property type="entry name" value="HepT_RNase_toxin"/>
</dbReference>
<keyword evidence="5" id="KW-0378">Hydrolase</keyword>
<dbReference type="Pfam" id="PF01934">
    <property type="entry name" value="HepT-like"/>
    <property type="match status" value="1"/>
</dbReference>
<evidence type="ECO:0000256" key="1">
    <source>
        <dbReference type="ARBA" id="ARBA00022553"/>
    </source>
</evidence>
<keyword evidence="1" id="KW-0597">Phosphoprotein</keyword>
<dbReference type="RefSeq" id="WP_246422818.1">
    <property type="nucleotide sequence ID" value="NZ_JACIEE010000009.1"/>
</dbReference>
<dbReference type="InterPro" id="IPR008201">
    <property type="entry name" value="HepT-like"/>
</dbReference>
<dbReference type="AlphaFoldDB" id="A0A7W6GL86"/>
<keyword evidence="4" id="KW-0547">Nucleotide-binding</keyword>
<proteinExistence type="predicted"/>